<sequence>MGFHNVSMFKFSINCVLYPLFAVQYIDIDFTLWLTWALAPVIITFLLPVVIVLLLYLTSIMLYIYRWHRHRLRDVVGFWDGARKLVAIVWDAHGWIWHGYEVCGLENIPDDSPALVIYYHGAVPVDVYYFLSKVMLFKNRMVHTVADRFLFKIPGFSIIAEALKVIPGTVQTCSAVLRDNNLLAISPGGVYEAQFGNSYYHLQWKGRLGFAKAALDAKAMIIPMFTQNIRESFRTVGFGRMVWLKIYQWTRLPIVPIYGGFPVKLKTHVGKPIPYDSALTPEELSLKVASAVEDLIAKHQRIPGSLLRALVERVYEIPKDKLV</sequence>
<dbReference type="PANTHER" id="PTHR22753">
    <property type="entry name" value="TRANSMEMBRANE PROTEIN 68"/>
    <property type="match status" value="1"/>
</dbReference>
<protein>
    <submittedName>
        <fullName evidence="4">Transmembrane protein 68 isoform X1</fullName>
    </submittedName>
</protein>
<keyword evidence="3" id="KW-1185">Reference proteome</keyword>
<dbReference type="Proteomes" id="UP000504606">
    <property type="component" value="Unplaced"/>
</dbReference>
<reference evidence="4" key="1">
    <citation type="submission" date="2025-08" db="UniProtKB">
        <authorList>
            <consortium name="RefSeq"/>
        </authorList>
    </citation>
    <scope>IDENTIFICATION</scope>
    <source>
        <tissue evidence="4">Whole organism</tissue>
    </source>
</reference>
<keyword evidence="1" id="KW-1133">Transmembrane helix</keyword>
<feature type="transmembrane region" description="Helical" evidence="1">
    <location>
        <begin position="7"/>
        <end position="26"/>
    </location>
</feature>
<dbReference type="CDD" id="cd07987">
    <property type="entry name" value="LPLAT_MGAT-like"/>
    <property type="match status" value="1"/>
</dbReference>
<dbReference type="KEGG" id="foc:113208744"/>
<dbReference type="OrthoDB" id="44277at2759"/>
<keyword evidence="1" id="KW-0472">Membrane</keyword>
<dbReference type="GO" id="GO:0016746">
    <property type="term" value="F:acyltransferase activity"/>
    <property type="evidence" value="ECO:0007669"/>
    <property type="project" value="InterPro"/>
</dbReference>
<evidence type="ECO:0000259" key="2">
    <source>
        <dbReference type="Pfam" id="PF01553"/>
    </source>
</evidence>
<proteinExistence type="predicted"/>
<dbReference type="AlphaFoldDB" id="A0A6J1SQS0"/>
<dbReference type="InterPro" id="IPR002123">
    <property type="entry name" value="Plipid/glycerol_acylTrfase"/>
</dbReference>
<accession>A0A6J1SQS0</accession>
<feature type="domain" description="Phospholipid/glycerol acyltransferase" evidence="2">
    <location>
        <begin position="101"/>
        <end position="224"/>
    </location>
</feature>
<dbReference type="RefSeq" id="XP_026281680.1">
    <property type="nucleotide sequence ID" value="XM_026425895.2"/>
</dbReference>
<evidence type="ECO:0000313" key="4">
    <source>
        <dbReference type="RefSeq" id="XP_026281680.1"/>
    </source>
</evidence>
<dbReference type="GO" id="GO:0016020">
    <property type="term" value="C:membrane"/>
    <property type="evidence" value="ECO:0007669"/>
    <property type="project" value="TreeGrafter"/>
</dbReference>
<keyword evidence="1 4" id="KW-0812">Transmembrane</keyword>
<dbReference type="PANTHER" id="PTHR22753:SF14">
    <property type="entry name" value="MONOACYLGLYCEROL_DIACYLGLYCEROL O-ACYLTRANSFERASE"/>
    <property type="match status" value="1"/>
</dbReference>
<dbReference type="Pfam" id="PF01553">
    <property type="entry name" value="Acyltransferase"/>
    <property type="match status" value="1"/>
</dbReference>
<name>A0A6J1SQS0_FRAOC</name>
<evidence type="ECO:0000256" key="1">
    <source>
        <dbReference type="SAM" id="Phobius"/>
    </source>
</evidence>
<dbReference type="GeneID" id="113208744"/>
<dbReference type="SUPFAM" id="SSF69593">
    <property type="entry name" value="Glycerol-3-phosphate (1)-acyltransferase"/>
    <property type="match status" value="1"/>
</dbReference>
<organism evidence="3 4">
    <name type="scientific">Frankliniella occidentalis</name>
    <name type="common">Western flower thrips</name>
    <name type="synonym">Euthrips occidentalis</name>
    <dbReference type="NCBI Taxonomy" id="133901"/>
    <lineage>
        <taxon>Eukaryota</taxon>
        <taxon>Metazoa</taxon>
        <taxon>Ecdysozoa</taxon>
        <taxon>Arthropoda</taxon>
        <taxon>Hexapoda</taxon>
        <taxon>Insecta</taxon>
        <taxon>Pterygota</taxon>
        <taxon>Neoptera</taxon>
        <taxon>Paraneoptera</taxon>
        <taxon>Thysanoptera</taxon>
        <taxon>Terebrantia</taxon>
        <taxon>Thripoidea</taxon>
        <taxon>Thripidae</taxon>
        <taxon>Frankliniella</taxon>
    </lineage>
</organism>
<feature type="transmembrane region" description="Helical" evidence="1">
    <location>
        <begin position="32"/>
        <end position="65"/>
    </location>
</feature>
<gene>
    <name evidence="4" type="primary">LOC113208744</name>
</gene>
<evidence type="ECO:0000313" key="3">
    <source>
        <dbReference type="Proteomes" id="UP000504606"/>
    </source>
</evidence>